<evidence type="ECO:0008006" key="3">
    <source>
        <dbReference type="Google" id="ProtNLM"/>
    </source>
</evidence>
<gene>
    <name evidence="1" type="ORF">LC0644_0009</name>
</gene>
<evidence type="ECO:0000313" key="2">
    <source>
        <dbReference type="Proteomes" id="UP000032552"/>
    </source>
</evidence>
<dbReference type="RefSeq" id="WP_045624265.1">
    <property type="nucleotide sequence ID" value="NZ_BAYM01000001.1"/>
</dbReference>
<evidence type="ECO:0000313" key="1">
    <source>
        <dbReference type="EMBL" id="GAN35420.1"/>
    </source>
</evidence>
<sequence>MAVLKQWFYRSLAVIVALVGIAFVQKSQPVEASITVSGSTYTVTSGSDLFNLLGNTGNYWSSSNVPPSTMTIKVANSITLPATSPILYSGLNNATIAIDFQKYQFYAASPTESRIIISNTSKAQFTLSNVNNVSSSTSNLVSNVPNVNGSGTMTAYYNTYYGMLLSADYGASLATTNCGASITYNNVNYNMPNDVYYNQPITTYYVPINFTGTNTIIAGNTGQQLGEMSNINVINGTTTLAGGKGSGAFLGAMIYPYYNNTSSKIFNVTVAKSATLNLINNSTSPTFDFIGTNNSLVFNNSGTLNVRSTISGSLIAGAGTNGTTINATDGSITNMSTIGPTFNNTMASKVFIMNLAANTQTSLVSQSSAPLWNSAAWASGSGINVTSTAKLLTYSGGFRAGGLTNTTTSTIPVNFVSGNTISKGYTVSSTPTDANSYDNLTPNNTKTNAGGTTVLSNALDATTDNGLLLMFNPPTLLVTGTNFNWAYSLASLPGADTLLSRTSGDDISFKVTGTTNFTVTADYQPTQSSQPFSMWFKKDTTLTALGATPQTILSNSDMTVQSSVYTRTFDKTTGLLIKANNRAKAGTFRGTVDWTLVNGVQ</sequence>
<comment type="caution">
    <text evidence="1">The sequence shown here is derived from an EMBL/GenBank/DDBJ whole genome shotgun (WGS) entry which is preliminary data.</text>
</comment>
<dbReference type="Proteomes" id="UP000032552">
    <property type="component" value="Unassembled WGS sequence"/>
</dbReference>
<proteinExistence type="predicted"/>
<reference evidence="2" key="1">
    <citation type="submission" date="2014-05" db="EMBL/GenBank/DDBJ databases">
        <title>Whole genome sequencing of Lactobacillus casei NRIC0644.</title>
        <authorList>
            <person name="Atarashi H."/>
            <person name="Yoshida Y."/>
            <person name="Fujimura S."/>
            <person name="Tanaka N."/>
            <person name="Shiwa Y."/>
            <person name="Yoshikawa H."/>
            <person name="Okada S."/>
            <person name="Nakagawa J."/>
        </authorList>
    </citation>
    <scope>NUCLEOTIDE SEQUENCE [LARGE SCALE GENOMIC DNA]</scope>
    <source>
        <strain evidence="2">NRIC0644</strain>
    </source>
</reference>
<organism evidence="1 2">
    <name type="scientific">Lacticaseibacillus paracasei NRIC 0644</name>
    <dbReference type="NCBI Taxonomy" id="1435038"/>
    <lineage>
        <taxon>Bacteria</taxon>
        <taxon>Bacillati</taxon>
        <taxon>Bacillota</taxon>
        <taxon>Bacilli</taxon>
        <taxon>Lactobacillales</taxon>
        <taxon>Lactobacillaceae</taxon>
        <taxon>Lacticaseibacillus</taxon>
    </lineage>
</organism>
<accession>A0A0C9NU32</accession>
<name>A0A0C9NU32_LACPA</name>
<protein>
    <recommendedName>
        <fullName evidence="3">Cell surface protein</fullName>
    </recommendedName>
</protein>
<dbReference type="AlphaFoldDB" id="A0A0C9NU32"/>
<dbReference type="EMBL" id="BAYM01000001">
    <property type="protein sequence ID" value="GAN35420.1"/>
    <property type="molecule type" value="Genomic_DNA"/>
</dbReference>